<comment type="caution">
    <text evidence="11">The sequence shown here is derived from an EMBL/GenBank/DDBJ whole genome shotgun (WGS) entry which is preliminary data.</text>
</comment>
<evidence type="ECO:0000256" key="9">
    <source>
        <dbReference type="SAM" id="MobiDB-lite"/>
    </source>
</evidence>
<reference evidence="11" key="1">
    <citation type="submission" date="2023-03" db="EMBL/GenBank/DDBJ databases">
        <title>Chromosome-scale reference genome and RAD-based genetic map of yellow starthistle (Centaurea solstitialis) reveal putative structural variation and QTLs associated with invader traits.</title>
        <authorList>
            <person name="Reatini B."/>
            <person name="Cang F.A."/>
            <person name="Jiang Q."/>
            <person name="Mckibben M.T.W."/>
            <person name="Barker M.S."/>
            <person name="Rieseberg L.H."/>
            <person name="Dlugosch K.M."/>
        </authorList>
    </citation>
    <scope>NUCLEOTIDE SEQUENCE</scope>
    <source>
        <strain evidence="11">CAN-66</strain>
        <tissue evidence="11">Leaf</tissue>
    </source>
</reference>
<evidence type="ECO:0000256" key="7">
    <source>
        <dbReference type="ARBA" id="ARBA00023242"/>
    </source>
</evidence>
<dbReference type="InterPro" id="IPR052426">
    <property type="entry name" value="Plant_dev_regulator"/>
</dbReference>
<evidence type="ECO:0000256" key="5">
    <source>
        <dbReference type="ARBA" id="ARBA00023015"/>
    </source>
</evidence>
<evidence type="ECO:0000256" key="8">
    <source>
        <dbReference type="PROSITE-ProRule" id="PRU00042"/>
    </source>
</evidence>
<dbReference type="AlphaFoldDB" id="A0AA38SRB4"/>
<organism evidence="11 12">
    <name type="scientific">Centaurea solstitialis</name>
    <name type="common">yellow star-thistle</name>
    <dbReference type="NCBI Taxonomy" id="347529"/>
    <lineage>
        <taxon>Eukaryota</taxon>
        <taxon>Viridiplantae</taxon>
        <taxon>Streptophyta</taxon>
        <taxon>Embryophyta</taxon>
        <taxon>Tracheophyta</taxon>
        <taxon>Spermatophyta</taxon>
        <taxon>Magnoliopsida</taxon>
        <taxon>eudicotyledons</taxon>
        <taxon>Gunneridae</taxon>
        <taxon>Pentapetalae</taxon>
        <taxon>asterids</taxon>
        <taxon>campanulids</taxon>
        <taxon>Asterales</taxon>
        <taxon>Asteraceae</taxon>
        <taxon>Carduoideae</taxon>
        <taxon>Cardueae</taxon>
        <taxon>Centaureinae</taxon>
        <taxon>Centaurea</taxon>
    </lineage>
</organism>
<evidence type="ECO:0000256" key="2">
    <source>
        <dbReference type="ARBA" id="ARBA00022723"/>
    </source>
</evidence>
<proteinExistence type="predicted"/>
<keyword evidence="3 8" id="KW-0863">Zinc-finger</keyword>
<dbReference type="EMBL" id="JARYMX010000006">
    <property type="protein sequence ID" value="KAJ9543543.1"/>
    <property type="molecule type" value="Genomic_DNA"/>
</dbReference>
<keyword evidence="5" id="KW-0805">Transcription regulation</keyword>
<dbReference type="PROSITE" id="PS50157">
    <property type="entry name" value="ZINC_FINGER_C2H2_2"/>
    <property type="match status" value="1"/>
</dbReference>
<keyword evidence="4" id="KW-0862">Zinc</keyword>
<feature type="domain" description="C2H2-type" evidence="10">
    <location>
        <begin position="38"/>
        <end position="65"/>
    </location>
</feature>
<protein>
    <recommendedName>
        <fullName evidence="10">C2H2-type domain-containing protein</fullName>
    </recommendedName>
</protein>
<sequence length="207" mass="23791">MDHKFKSKWESSNSLLFDHKDYDNIYGYDEISWRQRNFMCNFCKKEYKSAQALGGHMNVHRRDRARLRLSSPSHHDHPANPNPNPNFSSSSMRCLPYKTSYHSCLFPLSSSSTTSKEGKQEMFPLVPHSERNFLGSMKKKIDYVEGNVASVGGGFHGNYVHQESEFRAWKKREGAFGVEMEMGLIKDGSKIGMELDLELRLGRSESI</sequence>
<keyword evidence="6" id="KW-0804">Transcription</keyword>
<evidence type="ECO:0000256" key="4">
    <source>
        <dbReference type="ARBA" id="ARBA00022833"/>
    </source>
</evidence>
<evidence type="ECO:0000313" key="12">
    <source>
        <dbReference type="Proteomes" id="UP001172457"/>
    </source>
</evidence>
<dbReference type="Proteomes" id="UP001172457">
    <property type="component" value="Chromosome 6"/>
</dbReference>
<evidence type="ECO:0000259" key="10">
    <source>
        <dbReference type="PROSITE" id="PS50157"/>
    </source>
</evidence>
<accession>A0AA38SRB4</accession>
<keyword evidence="7" id="KW-0539">Nucleus</keyword>
<comment type="subcellular location">
    <subcellularLocation>
        <location evidence="1">Nucleus</location>
    </subcellularLocation>
</comment>
<feature type="region of interest" description="Disordered" evidence="9">
    <location>
        <begin position="70"/>
        <end position="89"/>
    </location>
</feature>
<dbReference type="PANTHER" id="PTHR45801:SF110">
    <property type="entry name" value="TRANSCRIPTIONAL REGULATOR SUPERMAN"/>
    <property type="match status" value="1"/>
</dbReference>
<dbReference type="Pfam" id="PF13912">
    <property type="entry name" value="zf-C2H2_6"/>
    <property type="match status" value="1"/>
</dbReference>
<dbReference type="PANTHER" id="PTHR45801">
    <property type="entry name" value="OS07G0101800 PROTEIN"/>
    <property type="match status" value="1"/>
</dbReference>
<evidence type="ECO:0000256" key="1">
    <source>
        <dbReference type="ARBA" id="ARBA00004123"/>
    </source>
</evidence>
<dbReference type="GO" id="GO:0008270">
    <property type="term" value="F:zinc ion binding"/>
    <property type="evidence" value="ECO:0007669"/>
    <property type="project" value="UniProtKB-KW"/>
</dbReference>
<name>A0AA38SRB4_9ASTR</name>
<dbReference type="GO" id="GO:0005634">
    <property type="term" value="C:nucleus"/>
    <property type="evidence" value="ECO:0007669"/>
    <property type="project" value="UniProtKB-SubCell"/>
</dbReference>
<dbReference type="InterPro" id="IPR036236">
    <property type="entry name" value="Znf_C2H2_sf"/>
</dbReference>
<dbReference type="InterPro" id="IPR013087">
    <property type="entry name" value="Znf_C2H2_type"/>
</dbReference>
<evidence type="ECO:0000256" key="3">
    <source>
        <dbReference type="ARBA" id="ARBA00022771"/>
    </source>
</evidence>
<keyword evidence="2" id="KW-0479">Metal-binding</keyword>
<dbReference type="SUPFAM" id="SSF57667">
    <property type="entry name" value="beta-beta-alpha zinc fingers"/>
    <property type="match status" value="1"/>
</dbReference>
<evidence type="ECO:0000313" key="11">
    <source>
        <dbReference type="EMBL" id="KAJ9543543.1"/>
    </source>
</evidence>
<dbReference type="PROSITE" id="PS00028">
    <property type="entry name" value="ZINC_FINGER_C2H2_1"/>
    <property type="match status" value="1"/>
</dbReference>
<evidence type="ECO:0000256" key="6">
    <source>
        <dbReference type="ARBA" id="ARBA00023163"/>
    </source>
</evidence>
<gene>
    <name evidence="11" type="ORF">OSB04_023250</name>
</gene>
<keyword evidence="12" id="KW-1185">Reference proteome</keyword>